<feature type="domain" description="Helicase ATP-binding" evidence="11">
    <location>
        <begin position="83"/>
        <end position="227"/>
    </location>
</feature>
<organism evidence="13 14">
    <name type="scientific">Halopenitus salinus</name>
    <dbReference type="NCBI Taxonomy" id="1198295"/>
    <lineage>
        <taxon>Archaea</taxon>
        <taxon>Methanobacteriati</taxon>
        <taxon>Methanobacteriota</taxon>
        <taxon>Stenosarchaea group</taxon>
        <taxon>Halobacteria</taxon>
        <taxon>Halobacteriales</taxon>
        <taxon>Haloferacaceae</taxon>
        <taxon>Halopenitus</taxon>
    </lineage>
</organism>
<dbReference type="InterPro" id="IPR050615">
    <property type="entry name" value="ATP-dep_DNA_Helicase"/>
</dbReference>
<comment type="similarity">
    <text evidence="1">Belongs to the helicase family. RAD25/XPB subfamily.</text>
</comment>
<dbReference type="PANTHER" id="PTHR11274">
    <property type="entry name" value="RAD25/XP-B DNA REPAIR HELICASE"/>
    <property type="match status" value="1"/>
</dbReference>
<reference evidence="13 14" key="1">
    <citation type="journal article" date="2019" name="Int. J. Syst. Evol. Microbiol.">
        <title>The Global Catalogue of Microorganisms (GCM) 10K type strain sequencing project: providing services to taxonomists for standard genome sequencing and annotation.</title>
        <authorList>
            <consortium name="The Broad Institute Genomics Platform"/>
            <consortium name="The Broad Institute Genome Sequencing Center for Infectious Disease"/>
            <person name="Wu L."/>
            <person name="Ma J."/>
        </authorList>
    </citation>
    <scope>NUCLEOTIDE SEQUENCE [LARGE SCALE GENOMIC DNA]</scope>
    <source>
        <strain evidence="13 14">SKJ47</strain>
    </source>
</reference>
<evidence type="ECO:0000313" key="13">
    <source>
        <dbReference type="EMBL" id="MFC6892100.1"/>
    </source>
</evidence>
<dbReference type="EMBL" id="JBHSXL010000004">
    <property type="protein sequence ID" value="MFC6892100.1"/>
    <property type="molecule type" value="Genomic_DNA"/>
</dbReference>
<evidence type="ECO:0000256" key="7">
    <source>
        <dbReference type="ARBA" id="ARBA00034617"/>
    </source>
</evidence>
<name>A0ABD5URE9_9EURY</name>
<keyword evidence="4 13" id="KW-0347">Helicase</keyword>
<dbReference type="GO" id="GO:0016787">
    <property type="term" value="F:hydrolase activity"/>
    <property type="evidence" value="ECO:0007669"/>
    <property type="project" value="UniProtKB-KW"/>
</dbReference>
<evidence type="ECO:0000259" key="12">
    <source>
        <dbReference type="PROSITE" id="PS51194"/>
    </source>
</evidence>
<feature type="domain" description="Helicase C-terminal" evidence="12">
    <location>
        <begin position="316"/>
        <end position="446"/>
    </location>
</feature>
<dbReference type="PROSITE" id="PS51194">
    <property type="entry name" value="HELICASE_CTER"/>
    <property type="match status" value="1"/>
</dbReference>
<keyword evidence="2" id="KW-0547">Nucleotide-binding</keyword>
<dbReference type="CDD" id="cd18789">
    <property type="entry name" value="SF2_C_XPB"/>
    <property type="match status" value="1"/>
</dbReference>
<comment type="catalytic activity">
    <reaction evidence="7">
        <text>Couples ATP hydrolysis with the unwinding of duplex DNA by translocating in the 3'-5' direction.</text>
        <dbReference type="EC" id="5.6.2.4"/>
    </reaction>
</comment>
<dbReference type="InterPro" id="IPR040699">
    <property type="entry name" value="XPB_DRD"/>
</dbReference>
<dbReference type="RefSeq" id="WP_379741634.1">
    <property type="nucleotide sequence ID" value="NZ_JBHSVN010000001.1"/>
</dbReference>
<dbReference type="InterPro" id="IPR006935">
    <property type="entry name" value="Helicase/UvrB_N"/>
</dbReference>
<protein>
    <recommendedName>
        <fullName evidence="8">DNA 3'-5' helicase</fullName>
        <ecNumber evidence="8">5.6.2.4</ecNumber>
    </recommendedName>
</protein>
<keyword evidence="3" id="KW-0378">Hydrolase</keyword>
<evidence type="ECO:0000256" key="3">
    <source>
        <dbReference type="ARBA" id="ARBA00022801"/>
    </source>
</evidence>
<keyword evidence="10" id="KW-0175">Coiled coil</keyword>
<keyword evidence="14" id="KW-1185">Reference proteome</keyword>
<dbReference type="Pfam" id="PF04851">
    <property type="entry name" value="ResIII"/>
    <property type="match status" value="1"/>
</dbReference>
<keyword evidence="6" id="KW-0413">Isomerase</keyword>
<dbReference type="AlphaFoldDB" id="A0ABD5URE9"/>
<dbReference type="InterPro" id="IPR027417">
    <property type="entry name" value="P-loop_NTPase"/>
</dbReference>
<dbReference type="Pfam" id="PF18458">
    <property type="entry name" value="XPB_DRD"/>
    <property type="match status" value="1"/>
</dbReference>
<evidence type="ECO:0000259" key="11">
    <source>
        <dbReference type="PROSITE" id="PS51192"/>
    </source>
</evidence>
<comment type="catalytic activity">
    <reaction evidence="9">
        <text>ATP + H2O = ADP + phosphate + H(+)</text>
        <dbReference type="Rhea" id="RHEA:13065"/>
        <dbReference type="ChEBI" id="CHEBI:15377"/>
        <dbReference type="ChEBI" id="CHEBI:15378"/>
        <dbReference type="ChEBI" id="CHEBI:30616"/>
        <dbReference type="ChEBI" id="CHEBI:43474"/>
        <dbReference type="ChEBI" id="CHEBI:456216"/>
        <dbReference type="EC" id="5.6.2.4"/>
    </reaction>
</comment>
<dbReference type="SMART" id="SM00490">
    <property type="entry name" value="HELICc"/>
    <property type="match status" value="1"/>
</dbReference>
<evidence type="ECO:0000256" key="1">
    <source>
        <dbReference type="ARBA" id="ARBA00006637"/>
    </source>
</evidence>
<feature type="coiled-coil region" evidence="10">
    <location>
        <begin position="297"/>
        <end position="331"/>
    </location>
</feature>
<evidence type="ECO:0000313" key="14">
    <source>
        <dbReference type="Proteomes" id="UP001596296"/>
    </source>
</evidence>
<dbReference type="Proteomes" id="UP001596296">
    <property type="component" value="Unassembled WGS sequence"/>
</dbReference>
<dbReference type="Gene3D" id="3.40.50.300">
    <property type="entry name" value="P-loop containing nucleotide triphosphate hydrolases"/>
    <property type="match status" value="2"/>
</dbReference>
<proteinExistence type="inferred from homology"/>
<dbReference type="GO" id="GO:0005524">
    <property type="term" value="F:ATP binding"/>
    <property type="evidence" value="ECO:0007669"/>
    <property type="project" value="UniProtKB-KW"/>
</dbReference>
<dbReference type="CDD" id="cd17926">
    <property type="entry name" value="DEXHc_RE"/>
    <property type="match status" value="1"/>
</dbReference>
<evidence type="ECO:0000256" key="6">
    <source>
        <dbReference type="ARBA" id="ARBA00023235"/>
    </source>
</evidence>
<dbReference type="InterPro" id="IPR032438">
    <property type="entry name" value="ERCC3_RAD25_C"/>
</dbReference>
<evidence type="ECO:0000256" key="5">
    <source>
        <dbReference type="ARBA" id="ARBA00022840"/>
    </source>
</evidence>
<dbReference type="GO" id="GO:0043138">
    <property type="term" value="F:3'-5' DNA helicase activity"/>
    <property type="evidence" value="ECO:0007669"/>
    <property type="project" value="UniProtKB-EC"/>
</dbReference>
<dbReference type="Pfam" id="PF16203">
    <property type="entry name" value="ERCC3_RAD25_C"/>
    <property type="match status" value="1"/>
</dbReference>
<accession>A0ABD5URE9</accession>
<dbReference type="PANTHER" id="PTHR11274:SF0">
    <property type="entry name" value="GENERAL TRANSCRIPTION AND DNA REPAIR FACTOR IIH HELICASE SUBUNIT XPB"/>
    <property type="match status" value="1"/>
</dbReference>
<evidence type="ECO:0000256" key="9">
    <source>
        <dbReference type="ARBA" id="ARBA00048988"/>
    </source>
</evidence>
<dbReference type="EC" id="5.6.2.4" evidence="8"/>
<dbReference type="Gene3D" id="3.40.1170.30">
    <property type="match status" value="1"/>
</dbReference>
<dbReference type="InterPro" id="IPR001650">
    <property type="entry name" value="Helicase_C-like"/>
</dbReference>
<dbReference type="InterPro" id="IPR014001">
    <property type="entry name" value="Helicase_ATP-bd"/>
</dbReference>
<sequence length="446" mass="50119">MTVRLSYEDGTIRIEADEPLPPLPGVEHDDRGDVERAPAARYAEILNALEVAGLSVVDDVLDLPALSLSTDYRLREYQRKALEAWHENDDRGVLELPTGAGKTVIAIAAMAELGVATLVVVPTIDLLEQWVRELEREFEMPIGRFGGGTQKREPITVSTYDSAYLKADDVGDDFGFVVFDEVHHLGGEGYRDVARFLAAPARMGLTATFERPDDAHRVVEDLIGPKVYDVAVDDLAGEHLAPYDVRRIEVELTPEERERYENVQGTFVQYLRDSGLTLSSGSDYRKLVMRSGRDPRAREALLAKQEARRVMMNAENKRRELAEILDRHRDDRVIVFTAHTDLVYRLSERFLLPAITSETGTKERRETLERFREGTYSRIIAANVLDEGVDVPDANVAVVLSGSGSEREFTQRLGRILRPKDDGGRAVLYELVTADTAEERVADRRR</sequence>
<evidence type="ECO:0000256" key="4">
    <source>
        <dbReference type="ARBA" id="ARBA00022806"/>
    </source>
</evidence>
<evidence type="ECO:0000256" key="2">
    <source>
        <dbReference type="ARBA" id="ARBA00022741"/>
    </source>
</evidence>
<gene>
    <name evidence="13" type="ORF">ACFQE9_05655</name>
</gene>
<evidence type="ECO:0000256" key="10">
    <source>
        <dbReference type="SAM" id="Coils"/>
    </source>
</evidence>
<dbReference type="PROSITE" id="PS51192">
    <property type="entry name" value="HELICASE_ATP_BIND_1"/>
    <property type="match status" value="1"/>
</dbReference>
<dbReference type="SMART" id="SM00487">
    <property type="entry name" value="DEXDc"/>
    <property type="match status" value="1"/>
</dbReference>
<comment type="caution">
    <text evidence="13">The sequence shown here is derived from an EMBL/GenBank/DDBJ whole genome shotgun (WGS) entry which is preliminary data.</text>
</comment>
<dbReference type="SUPFAM" id="SSF52540">
    <property type="entry name" value="P-loop containing nucleoside triphosphate hydrolases"/>
    <property type="match status" value="1"/>
</dbReference>
<evidence type="ECO:0000256" key="8">
    <source>
        <dbReference type="ARBA" id="ARBA00034808"/>
    </source>
</evidence>
<keyword evidence="5" id="KW-0067">ATP-binding</keyword>